<evidence type="ECO:0000256" key="4">
    <source>
        <dbReference type="ARBA" id="ARBA00022679"/>
    </source>
</evidence>
<protein>
    <recommendedName>
        <fullName evidence="10">tRNA 5-methylaminomethyl-2-thiouridine biosynthesis bifunctional protein MnmC</fullName>
        <shortName evidence="10">tRNA mnm(5)s(2)U biosynthesis bifunctional protein</shortName>
    </recommendedName>
    <domain>
        <recommendedName>
            <fullName evidence="10">tRNA (mnm(5)s(2)U34)-methyltransferase</fullName>
            <ecNumber evidence="10">2.1.1.61</ecNumber>
        </recommendedName>
    </domain>
    <domain>
        <recommendedName>
            <fullName evidence="10">FAD-dependent cmnm(5)s(2)U34 oxidoreductase</fullName>
            <ecNumber evidence="10">1.5.-.-</ecNumber>
        </recommendedName>
    </domain>
</protein>
<keyword evidence="14" id="KW-1185">Reference proteome</keyword>
<dbReference type="InterPro" id="IPR006076">
    <property type="entry name" value="FAD-dep_OxRdtase"/>
</dbReference>
<keyword evidence="4 10" id="KW-0808">Transferase</keyword>
<evidence type="ECO:0000256" key="5">
    <source>
        <dbReference type="ARBA" id="ARBA00022691"/>
    </source>
</evidence>
<keyword evidence="1 10" id="KW-0963">Cytoplasm</keyword>
<dbReference type="EMBL" id="CP010536">
    <property type="protein sequence ID" value="AJG19206.1"/>
    <property type="molecule type" value="Genomic_DNA"/>
</dbReference>
<evidence type="ECO:0000259" key="11">
    <source>
        <dbReference type="Pfam" id="PF01266"/>
    </source>
</evidence>
<gene>
    <name evidence="10" type="primary">mnmC</name>
    <name evidence="13" type="ORF">RR42_m1809</name>
</gene>
<dbReference type="InterPro" id="IPR023032">
    <property type="entry name" value="tRNA_MAMT_biosynth_bifunc_MnmC"/>
</dbReference>
<name>A0A0C4YEI5_9BURK</name>
<dbReference type="InterPro" id="IPR047785">
    <property type="entry name" value="tRNA_MNMC2"/>
</dbReference>
<dbReference type="InterPro" id="IPR008471">
    <property type="entry name" value="MnmC-like_methylTransf"/>
</dbReference>
<evidence type="ECO:0000256" key="8">
    <source>
        <dbReference type="ARBA" id="ARBA00023002"/>
    </source>
</evidence>
<keyword evidence="2 10" id="KW-0489">Methyltransferase</keyword>
<dbReference type="Gene3D" id="3.40.50.150">
    <property type="entry name" value="Vaccinia Virus protein VP39"/>
    <property type="match status" value="1"/>
</dbReference>
<accession>A0A0C4YEI5</accession>
<feature type="domain" description="MnmC-like methyltransferase" evidence="12">
    <location>
        <begin position="116"/>
        <end position="234"/>
    </location>
</feature>
<comment type="similarity">
    <text evidence="10">In the C-terminal section; belongs to the DAO family.</text>
</comment>
<dbReference type="STRING" id="68895.RR42_m1809"/>
<proteinExistence type="inferred from homology"/>
<feature type="domain" description="FAD dependent oxidoreductase" evidence="11">
    <location>
        <begin position="257"/>
        <end position="630"/>
    </location>
</feature>
<evidence type="ECO:0000256" key="2">
    <source>
        <dbReference type="ARBA" id="ARBA00022603"/>
    </source>
</evidence>
<organism evidence="13 14">
    <name type="scientific">Cupriavidus basilensis</name>
    <dbReference type="NCBI Taxonomy" id="68895"/>
    <lineage>
        <taxon>Bacteria</taxon>
        <taxon>Pseudomonadati</taxon>
        <taxon>Pseudomonadota</taxon>
        <taxon>Betaproteobacteria</taxon>
        <taxon>Burkholderiales</taxon>
        <taxon>Burkholderiaceae</taxon>
        <taxon>Cupriavidus</taxon>
    </lineage>
</organism>
<dbReference type="GO" id="GO:0016645">
    <property type="term" value="F:oxidoreductase activity, acting on the CH-NH group of donors"/>
    <property type="evidence" value="ECO:0007669"/>
    <property type="project" value="InterPro"/>
</dbReference>
<evidence type="ECO:0000256" key="6">
    <source>
        <dbReference type="ARBA" id="ARBA00022694"/>
    </source>
</evidence>
<dbReference type="Gene3D" id="3.50.50.60">
    <property type="entry name" value="FAD/NAD(P)-binding domain"/>
    <property type="match status" value="1"/>
</dbReference>
<dbReference type="GO" id="GO:0032259">
    <property type="term" value="P:methylation"/>
    <property type="evidence" value="ECO:0007669"/>
    <property type="project" value="UniProtKB-KW"/>
</dbReference>
<keyword evidence="8 10" id="KW-0560">Oxidoreductase</keyword>
<dbReference type="GO" id="GO:0002098">
    <property type="term" value="P:tRNA wobble uridine modification"/>
    <property type="evidence" value="ECO:0007669"/>
    <property type="project" value="TreeGrafter"/>
</dbReference>
<dbReference type="NCBIfam" id="NF033855">
    <property type="entry name" value="tRNA_MNMC2"/>
    <property type="match status" value="1"/>
</dbReference>
<keyword evidence="6 10" id="KW-0819">tRNA processing</keyword>
<feature type="region of interest" description="FAD-dependent cmnm(5)s(2)U34 oxidoreductase" evidence="10">
    <location>
        <begin position="260"/>
        <end position="674"/>
    </location>
</feature>
<reference evidence="13 14" key="1">
    <citation type="journal article" date="2015" name="Genome Announc.">
        <title>Complete Genome Sequence of Cupriavidus basilensis 4G11, Isolated from the Oak Ridge Field Research Center Site.</title>
        <authorList>
            <person name="Ray J."/>
            <person name="Waters R.J."/>
            <person name="Skerker J.M."/>
            <person name="Kuehl J.V."/>
            <person name="Price M.N."/>
            <person name="Huang J."/>
            <person name="Chakraborty R."/>
            <person name="Arkin A.P."/>
            <person name="Deutschbauer A."/>
        </authorList>
    </citation>
    <scope>NUCLEOTIDE SEQUENCE [LARGE SCALE GENOMIC DNA]</scope>
    <source>
        <strain evidence="13">4G11</strain>
    </source>
</reference>
<comment type="subcellular location">
    <subcellularLocation>
        <location evidence="10">Cytoplasm</location>
    </subcellularLocation>
</comment>
<dbReference type="NCBIfam" id="NF002481">
    <property type="entry name" value="PRK01747.1-2"/>
    <property type="match status" value="1"/>
</dbReference>
<dbReference type="OrthoDB" id="9786494at2"/>
<dbReference type="GO" id="GO:0050660">
    <property type="term" value="F:flavin adenine dinucleotide binding"/>
    <property type="evidence" value="ECO:0007669"/>
    <property type="project" value="UniProtKB-UniRule"/>
</dbReference>
<feature type="region of interest" description="tRNA (mnm(5)s(2)U34)-methyltransferase" evidence="10">
    <location>
        <begin position="1"/>
        <end position="236"/>
    </location>
</feature>
<dbReference type="PANTHER" id="PTHR13847">
    <property type="entry name" value="SARCOSINE DEHYDROGENASE-RELATED"/>
    <property type="match status" value="1"/>
</dbReference>
<dbReference type="NCBIfam" id="NF002483">
    <property type="entry name" value="PRK01747.1-4"/>
    <property type="match status" value="1"/>
</dbReference>
<keyword evidence="9 10" id="KW-0511">Multifunctional enzyme</keyword>
<comment type="similarity">
    <text evidence="10">In the N-terminal section; belongs to the methyltransferase superfamily. tRNA (mnm(5)s(2)U34)-methyltransferase family.</text>
</comment>
<dbReference type="SUPFAM" id="SSF51905">
    <property type="entry name" value="FAD/NAD(P)-binding domain"/>
    <property type="match status" value="1"/>
</dbReference>
<comment type="function">
    <text evidence="10">Catalyzes the last two steps in the biosynthesis of 5-methylaminomethyl-2-thiouridine (mnm(5)s(2)U) at the wobble position (U34) in tRNA. Catalyzes the FAD-dependent demodification of cmnm(5)s(2)U34 to nm(5)s(2)U34, followed by the transfer of a methyl group from S-adenosyl-L-methionine to nm(5)s(2)U34, to form mnm(5)s(2)U34.</text>
</comment>
<dbReference type="NCBIfam" id="TIGR03197">
    <property type="entry name" value="MnmC_Cterm"/>
    <property type="match status" value="1"/>
</dbReference>
<dbReference type="Gene3D" id="3.30.9.10">
    <property type="entry name" value="D-Amino Acid Oxidase, subunit A, domain 2"/>
    <property type="match status" value="1"/>
</dbReference>
<dbReference type="Pfam" id="PF05430">
    <property type="entry name" value="Methyltransf_30"/>
    <property type="match status" value="1"/>
</dbReference>
<dbReference type="EC" id="1.5.-.-" evidence="10"/>
<dbReference type="HAMAP" id="MF_01102">
    <property type="entry name" value="MnmC"/>
    <property type="match status" value="1"/>
</dbReference>
<evidence type="ECO:0000256" key="3">
    <source>
        <dbReference type="ARBA" id="ARBA00022630"/>
    </source>
</evidence>
<sequence>MSRSLDLAEPAFSASGLPYSPRYDEAYHGNEDSLERARHIFLAGNGLPQAWGGRDQFVIVEAGFGLGLNFLATWQAWRDDPKRCRRLHFVSIEKHPLTSEGLAAMHACIGAPAALAPLAAELRAAWPLALPGLHRLEFEGGAVVLTLAFGDIDAVLPRLVLGADAFYLDGFSPARNPDMWQPPLMKRLARLARPEATLATHVADIAFQRGLQAAGFALSSAPGYGSEPPMTVARFPAMRGTRRQPPPSAAAWPERHAIVIGAGLAGCAVTERLAARGWRVTLFDAHDGPAQLTSAHRAAAMHPHLSSDDSILSRLSRAGNLQALRTWAGLAAAGHAPGWQGCGVLQTGAGVEDADIQQAALAALGFPQAFARWMSAEEAASRHGAPVPHGGLWFGQGGWAPPPEICRAQLARAGAAVTARYGSRVARLARVADGWQALDEVGMVMAAAPVVVVANAYEALRLLALRHMTIDRVRGQLTTLAPAELARLGEWPDCVVTGTGYLLPRAADGTARIGSSYEPDAQESGALDARPAVHAENLARLAALLPALAGTAASLDPAMLSGYVGVRSVSHNRLPLIGRVADEARAARDAAALSGARLRDIPRLPGLYAALAYGSRGLTWAALGAELLASQIEGEPLPLELELAEAIDPARLLVRALRQGTVAGGDVPAEPVPG</sequence>
<keyword evidence="3 10" id="KW-0285">Flavoprotein</keyword>
<dbReference type="GO" id="GO:0004808">
    <property type="term" value="F:tRNA (5-methylaminomethyl-2-thiouridylate)(34)-methyltransferase activity"/>
    <property type="evidence" value="ECO:0007669"/>
    <property type="project" value="UniProtKB-EC"/>
</dbReference>
<dbReference type="Pfam" id="PF01266">
    <property type="entry name" value="DAO"/>
    <property type="match status" value="1"/>
</dbReference>
<evidence type="ECO:0000313" key="14">
    <source>
        <dbReference type="Proteomes" id="UP000031843"/>
    </source>
</evidence>
<dbReference type="AlphaFoldDB" id="A0A0C4YEI5"/>
<evidence type="ECO:0000256" key="9">
    <source>
        <dbReference type="ARBA" id="ARBA00023268"/>
    </source>
</evidence>
<dbReference type="RefSeq" id="WP_043345915.1">
    <property type="nucleotide sequence ID" value="NZ_CP010536.1"/>
</dbReference>
<dbReference type="EC" id="2.1.1.61" evidence="10"/>
<dbReference type="InterPro" id="IPR036188">
    <property type="entry name" value="FAD/NAD-bd_sf"/>
</dbReference>
<evidence type="ECO:0000313" key="13">
    <source>
        <dbReference type="EMBL" id="AJG19206.1"/>
    </source>
</evidence>
<comment type="cofactor">
    <cofactor evidence="10">
        <name>FAD</name>
        <dbReference type="ChEBI" id="CHEBI:57692"/>
    </cofactor>
</comment>
<evidence type="ECO:0000256" key="1">
    <source>
        <dbReference type="ARBA" id="ARBA00022490"/>
    </source>
</evidence>
<evidence type="ECO:0000256" key="7">
    <source>
        <dbReference type="ARBA" id="ARBA00022827"/>
    </source>
</evidence>
<keyword evidence="5 10" id="KW-0949">S-adenosyl-L-methionine</keyword>
<comment type="catalytic activity">
    <reaction evidence="10">
        <text>5-aminomethyl-2-thiouridine(34) in tRNA + S-adenosyl-L-methionine = 5-methylaminomethyl-2-thiouridine(34) in tRNA + S-adenosyl-L-homocysteine + H(+)</text>
        <dbReference type="Rhea" id="RHEA:19569"/>
        <dbReference type="Rhea" id="RHEA-COMP:10195"/>
        <dbReference type="Rhea" id="RHEA-COMP:10197"/>
        <dbReference type="ChEBI" id="CHEBI:15378"/>
        <dbReference type="ChEBI" id="CHEBI:57856"/>
        <dbReference type="ChEBI" id="CHEBI:59789"/>
        <dbReference type="ChEBI" id="CHEBI:74454"/>
        <dbReference type="ChEBI" id="CHEBI:74455"/>
        <dbReference type="EC" id="2.1.1.61"/>
    </reaction>
</comment>
<evidence type="ECO:0000259" key="12">
    <source>
        <dbReference type="Pfam" id="PF05430"/>
    </source>
</evidence>
<keyword evidence="7 10" id="KW-0274">FAD</keyword>
<dbReference type="InterPro" id="IPR029063">
    <property type="entry name" value="SAM-dependent_MTases_sf"/>
</dbReference>
<dbReference type="KEGG" id="cbw:RR42_m1809"/>
<dbReference type="Proteomes" id="UP000031843">
    <property type="component" value="Chromosome main"/>
</dbReference>
<dbReference type="InterPro" id="IPR017610">
    <property type="entry name" value="tRNA_S-uridine_synth_MnmC_C"/>
</dbReference>
<evidence type="ECO:0000256" key="10">
    <source>
        <dbReference type="HAMAP-Rule" id="MF_01102"/>
    </source>
</evidence>
<dbReference type="GO" id="GO:0005737">
    <property type="term" value="C:cytoplasm"/>
    <property type="evidence" value="ECO:0007669"/>
    <property type="project" value="UniProtKB-SubCell"/>
</dbReference>
<dbReference type="PANTHER" id="PTHR13847:SF283">
    <property type="entry name" value="TRNA 5-METHYLAMINOMETHYL-2-THIOURIDINE BIOSYNTHESIS BIFUNCTIONAL PROTEIN MNMC"/>
    <property type="match status" value="1"/>
</dbReference>